<gene>
    <name evidence="2" type="ORF">ACFPCV_24570</name>
</gene>
<keyword evidence="3" id="KW-1185">Reference proteome</keyword>
<dbReference type="Pfam" id="PF13560">
    <property type="entry name" value="HTH_31"/>
    <property type="match status" value="1"/>
</dbReference>
<dbReference type="Pfam" id="PF19054">
    <property type="entry name" value="DUF5753"/>
    <property type="match status" value="1"/>
</dbReference>
<proteinExistence type="predicted"/>
<sequence>MPGKVKYLGGVGDRGLGMELRHYREKAGMSCARVGEVLGWSANTISRLERGLRPETTAEEVSAILAAVGVTGPDRDRIMRMAKGYREQGWWEGNKTHLTDQARTYLKFEARATRIIDVEPLLVPGLLQTADYCRALMAAFGVEVREIEGRVARRLGRQAIVTRPDPPELVFVVSELMLRQPVGGAGVMARQVHRIVEDAERPHVAVRVVPAAVAAHPGLHGAFTMLQFADEPAVVFVEGRMSGMFPENPDEIAAYTLSAERLIDLTLGQQESLQLLHAIAEDLERAR</sequence>
<accession>A0ABV9S741</accession>
<dbReference type="InterPro" id="IPR001387">
    <property type="entry name" value="Cro/C1-type_HTH"/>
</dbReference>
<dbReference type="SUPFAM" id="SSF47413">
    <property type="entry name" value="lambda repressor-like DNA-binding domains"/>
    <property type="match status" value="1"/>
</dbReference>
<evidence type="ECO:0000313" key="3">
    <source>
        <dbReference type="Proteomes" id="UP001595859"/>
    </source>
</evidence>
<dbReference type="RefSeq" id="WP_378058651.1">
    <property type="nucleotide sequence ID" value="NZ_JBHSIS010000010.1"/>
</dbReference>
<reference evidence="3" key="1">
    <citation type="journal article" date="2019" name="Int. J. Syst. Evol. Microbiol.">
        <title>The Global Catalogue of Microorganisms (GCM) 10K type strain sequencing project: providing services to taxonomists for standard genome sequencing and annotation.</title>
        <authorList>
            <consortium name="The Broad Institute Genomics Platform"/>
            <consortium name="The Broad Institute Genome Sequencing Center for Infectious Disease"/>
            <person name="Wu L."/>
            <person name="Ma J."/>
        </authorList>
    </citation>
    <scope>NUCLEOTIDE SEQUENCE [LARGE SCALE GENOMIC DNA]</scope>
    <source>
        <strain evidence="3">ZS-22-S1</strain>
    </source>
</reference>
<dbReference type="InterPro" id="IPR043917">
    <property type="entry name" value="DUF5753"/>
</dbReference>
<feature type="domain" description="HTH cro/C1-type" evidence="1">
    <location>
        <begin position="20"/>
        <end position="75"/>
    </location>
</feature>
<evidence type="ECO:0000259" key="1">
    <source>
        <dbReference type="PROSITE" id="PS50943"/>
    </source>
</evidence>
<dbReference type="Gene3D" id="1.10.260.40">
    <property type="entry name" value="lambda repressor-like DNA-binding domains"/>
    <property type="match status" value="1"/>
</dbReference>
<dbReference type="PROSITE" id="PS50943">
    <property type="entry name" value="HTH_CROC1"/>
    <property type="match status" value="1"/>
</dbReference>
<comment type="caution">
    <text evidence="2">The sequence shown here is derived from an EMBL/GenBank/DDBJ whole genome shotgun (WGS) entry which is preliminary data.</text>
</comment>
<protein>
    <submittedName>
        <fullName evidence="2">Helix-turn-helix domain-containing protein</fullName>
    </submittedName>
</protein>
<dbReference type="SMART" id="SM00530">
    <property type="entry name" value="HTH_XRE"/>
    <property type="match status" value="1"/>
</dbReference>
<dbReference type="EMBL" id="JBHSIS010000010">
    <property type="protein sequence ID" value="MFC4856693.1"/>
    <property type="molecule type" value="Genomic_DNA"/>
</dbReference>
<evidence type="ECO:0000313" key="2">
    <source>
        <dbReference type="EMBL" id="MFC4856693.1"/>
    </source>
</evidence>
<name>A0ABV9S741_9PSEU</name>
<organism evidence="2 3">
    <name type="scientific">Actinophytocola glycyrrhizae</name>
    <dbReference type="NCBI Taxonomy" id="2044873"/>
    <lineage>
        <taxon>Bacteria</taxon>
        <taxon>Bacillati</taxon>
        <taxon>Actinomycetota</taxon>
        <taxon>Actinomycetes</taxon>
        <taxon>Pseudonocardiales</taxon>
        <taxon>Pseudonocardiaceae</taxon>
    </lineage>
</organism>
<dbReference type="Proteomes" id="UP001595859">
    <property type="component" value="Unassembled WGS sequence"/>
</dbReference>
<dbReference type="CDD" id="cd00093">
    <property type="entry name" value="HTH_XRE"/>
    <property type="match status" value="1"/>
</dbReference>
<dbReference type="InterPro" id="IPR010982">
    <property type="entry name" value="Lambda_DNA-bd_dom_sf"/>
</dbReference>